<organism evidence="2 3">
    <name type="scientific">Paenarthrobacter aromaticivorans</name>
    <dbReference type="NCBI Taxonomy" id="2849150"/>
    <lineage>
        <taxon>Bacteria</taxon>
        <taxon>Bacillati</taxon>
        <taxon>Actinomycetota</taxon>
        <taxon>Actinomycetes</taxon>
        <taxon>Micrococcales</taxon>
        <taxon>Micrococcaceae</taxon>
        <taxon>Paenarthrobacter</taxon>
    </lineage>
</organism>
<protein>
    <recommendedName>
        <fullName evidence="1">ABM domain-containing protein</fullName>
    </recommendedName>
</protein>
<dbReference type="EMBL" id="JAHOPC010000001">
    <property type="protein sequence ID" value="MBU8865063.1"/>
    <property type="molecule type" value="Genomic_DNA"/>
</dbReference>
<accession>A0ABS6HZY4</accession>
<keyword evidence="3" id="KW-1185">Reference proteome</keyword>
<dbReference type="Pfam" id="PF03992">
    <property type="entry name" value="ABM"/>
    <property type="match status" value="1"/>
</dbReference>
<evidence type="ECO:0000313" key="2">
    <source>
        <dbReference type="EMBL" id="MBU8865063.1"/>
    </source>
</evidence>
<evidence type="ECO:0000313" key="3">
    <source>
        <dbReference type="Proteomes" id="UP000824166"/>
    </source>
</evidence>
<dbReference type="InterPro" id="IPR007138">
    <property type="entry name" value="ABM_dom"/>
</dbReference>
<dbReference type="RefSeq" id="WP_216922184.1">
    <property type="nucleotide sequence ID" value="NZ_JAHOPC010000001.1"/>
</dbReference>
<feature type="domain" description="ABM" evidence="1">
    <location>
        <begin position="15"/>
        <end position="74"/>
    </location>
</feature>
<reference evidence="2 3" key="1">
    <citation type="submission" date="2021-06" db="EMBL/GenBank/DDBJ databases">
        <authorList>
            <person name="Jeong J.W."/>
        </authorList>
    </citation>
    <scope>NUCLEOTIDE SEQUENCE [LARGE SCALE GENOMIC DNA]</scope>
    <source>
        <strain evidence="2 3">MMS21-TAE1-1</strain>
    </source>
</reference>
<dbReference type="Proteomes" id="UP000824166">
    <property type="component" value="Unassembled WGS sequence"/>
</dbReference>
<gene>
    <name evidence="2" type="ORF">KSW38_01970</name>
</gene>
<proteinExistence type="predicted"/>
<evidence type="ECO:0000259" key="1">
    <source>
        <dbReference type="Pfam" id="PF03992"/>
    </source>
</evidence>
<sequence length="87" mass="9684">MALSVVTHKVADFGAWHDVYKSVADLQAAGGVTQESFHRKADDPDTVLVLHYFDSVEKAQAFFANPELQEAMKRGGVIGEPRIEFYE</sequence>
<name>A0ABS6HZY4_9MICC</name>
<comment type="caution">
    <text evidence="2">The sequence shown here is derived from an EMBL/GenBank/DDBJ whole genome shotgun (WGS) entry which is preliminary data.</text>
</comment>